<evidence type="ECO:0000256" key="2">
    <source>
        <dbReference type="ARBA" id="ARBA00023242"/>
    </source>
</evidence>
<evidence type="ECO:0000259" key="4">
    <source>
        <dbReference type="PROSITE" id="PS50013"/>
    </source>
</evidence>
<dbReference type="STRING" id="870435.A0A0C3K1Q6"/>
<reference evidence="6" key="2">
    <citation type="submission" date="2015-01" db="EMBL/GenBank/DDBJ databases">
        <title>Evolutionary Origins and Diversification of the Mycorrhizal Mutualists.</title>
        <authorList>
            <consortium name="DOE Joint Genome Institute"/>
            <consortium name="Mycorrhizal Genomics Consortium"/>
            <person name="Kohler A."/>
            <person name="Kuo A."/>
            <person name="Nagy L.G."/>
            <person name="Floudas D."/>
            <person name="Copeland A."/>
            <person name="Barry K.W."/>
            <person name="Cichocki N."/>
            <person name="Veneault-Fourrey C."/>
            <person name="LaButti K."/>
            <person name="Lindquist E.A."/>
            <person name="Lipzen A."/>
            <person name="Lundell T."/>
            <person name="Morin E."/>
            <person name="Murat C."/>
            <person name="Riley R."/>
            <person name="Ohm R."/>
            <person name="Sun H."/>
            <person name="Tunlid A."/>
            <person name="Henrissat B."/>
            <person name="Grigoriev I.V."/>
            <person name="Hibbett D.S."/>
            <person name="Martin F."/>
        </authorList>
    </citation>
    <scope>NUCLEOTIDE SEQUENCE [LARGE SCALE GENOMIC DNA]</scope>
    <source>
        <strain evidence="6">Marx 270</strain>
    </source>
</reference>
<dbReference type="Proteomes" id="UP000054217">
    <property type="component" value="Unassembled WGS sequence"/>
</dbReference>
<dbReference type="InterPro" id="IPR000953">
    <property type="entry name" value="Chromo/chromo_shadow_dom"/>
</dbReference>
<proteinExistence type="predicted"/>
<sequence length="206" mass="23701">MGYLVKWKNYGEEHNSWVDEDDAGNALELIQDFWARRRRNKPGPRKSEPIKSKPRNVAAKPSRKSLVQDSSPEAEGASKKRGRPKKAEPESEPEVIADDEEPRAKKKARKSEGTSRKAAEKPESVEEEPIGNMKKHMQVSSWEHLVESVDTVERNSDGDLFVYFTLNDMGRKRENSRVCAEKFPQKLIKFYESNLRWKIEDGEGDE</sequence>
<dbReference type="GO" id="GO:0005634">
    <property type="term" value="C:nucleus"/>
    <property type="evidence" value="ECO:0007669"/>
    <property type="project" value="UniProtKB-SubCell"/>
</dbReference>
<dbReference type="SMART" id="SM00300">
    <property type="entry name" value="ChSh"/>
    <property type="match status" value="1"/>
</dbReference>
<dbReference type="InterPro" id="IPR008251">
    <property type="entry name" value="Chromo_shadow_dom"/>
</dbReference>
<evidence type="ECO:0000256" key="1">
    <source>
        <dbReference type="ARBA" id="ARBA00004123"/>
    </source>
</evidence>
<comment type="subcellular location">
    <subcellularLocation>
        <location evidence="1">Nucleus</location>
    </subcellularLocation>
</comment>
<gene>
    <name evidence="5" type="ORF">M404DRAFT_621149</name>
</gene>
<dbReference type="InterPro" id="IPR023780">
    <property type="entry name" value="Chromo_domain"/>
</dbReference>
<dbReference type="FunCoup" id="A0A0C3K1Q6">
    <property type="interactions" value="11"/>
</dbReference>
<accession>A0A0C3K1Q6</accession>
<dbReference type="PROSITE" id="PS50013">
    <property type="entry name" value="CHROMO_2"/>
    <property type="match status" value="1"/>
</dbReference>
<reference evidence="5 6" key="1">
    <citation type="submission" date="2014-04" db="EMBL/GenBank/DDBJ databases">
        <authorList>
            <consortium name="DOE Joint Genome Institute"/>
            <person name="Kuo A."/>
            <person name="Kohler A."/>
            <person name="Costa M.D."/>
            <person name="Nagy L.G."/>
            <person name="Floudas D."/>
            <person name="Copeland A."/>
            <person name="Barry K.W."/>
            <person name="Cichocki N."/>
            <person name="Veneault-Fourrey C."/>
            <person name="LaButti K."/>
            <person name="Lindquist E.A."/>
            <person name="Lipzen A."/>
            <person name="Lundell T."/>
            <person name="Morin E."/>
            <person name="Murat C."/>
            <person name="Sun H."/>
            <person name="Tunlid A."/>
            <person name="Henrissat B."/>
            <person name="Grigoriev I.V."/>
            <person name="Hibbett D.S."/>
            <person name="Martin F."/>
            <person name="Nordberg H.P."/>
            <person name="Cantor M.N."/>
            <person name="Hua S.X."/>
        </authorList>
    </citation>
    <scope>NUCLEOTIDE SEQUENCE [LARGE SCALE GENOMIC DNA]</scope>
    <source>
        <strain evidence="5 6">Marx 270</strain>
    </source>
</reference>
<dbReference type="Gene3D" id="2.40.50.40">
    <property type="match status" value="2"/>
</dbReference>
<dbReference type="GO" id="GO:0006338">
    <property type="term" value="P:chromatin remodeling"/>
    <property type="evidence" value="ECO:0007669"/>
    <property type="project" value="UniProtKB-ARBA"/>
</dbReference>
<evidence type="ECO:0000256" key="3">
    <source>
        <dbReference type="SAM" id="MobiDB-lite"/>
    </source>
</evidence>
<dbReference type="PANTHER" id="PTHR22812">
    <property type="entry name" value="CHROMOBOX PROTEIN"/>
    <property type="match status" value="1"/>
</dbReference>
<dbReference type="InterPro" id="IPR051219">
    <property type="entry name" value="Heterochromatin_chromo-domain"/>
</dbReference>
<dbReference type="EMBL" id="KN831976">
    <property type="protein sequence ID" value="KIO03477.1"/>
    <property type="molecule type" value="Genomic_DNA"/>
</dbReference>
<feature type="compositionally biased region" description="Acidic residues" evidence="3">
    <location>
        <begin position="90"/>
        <end position="101"/>
    </location>
</feature>
<feature type="domain" description="Chromo" evidence="4">
    <location>
        <begin position="1"/>
        <end position="45"/>
    </location>
</feature>
<evidence type="ECO:0000313" key="5">
    <source>
        <dbReference type="EMBL" id="KIO03477.1"/>
    </source>
</evidence>
<protein>
    <recommendedName>
        <fullName evidence="4">Chromo domain-containing protein</fullName>
    </recommendedName>
</protein>
<dbReference type="InterPro" id="IPR016197">
    <property type="entry name" value="Chromo-like_dom_sf"/>
</dbReference>
<dbReference type="Pfam" id="PF01393">
    <property type="entry name" value="Chromo_shadow"/>
    <property type="match status" value="1"/>
</dbReference>
<dbReference type="InParanoid" id="A0A0C3K1Q6"/>
<feature type="region of interest" description="Disordered" evidence="3">
    <location>
        <begin position="34"/>
        <end position="135"/>
    </location>
</feature>
<dbReference type="Pfam" id="PF00385">
    <property type="entry name" value="Chromo"/>
    <property type="match status" value="1"/>
</dbReference>
<dbReference type="OrthoDB" id="433924at2759"/>
<keyword evidence="6" id="KW-1185">Reference proteome</keyword>
<dbReference type="SUPFAM" id="SSF54160">
    <property type="entry name" value="Chromo domain-like"/>
    <property type="match status" value="2"/>
</dbReference>
<dbReference type="HOGENOM" id="CLU_045874_5_0_1"/>
<evidence type="ECO:0000313" key="6">
    <source>
        <dbReference type="Proteomes" id="UP000054217"/>
    </source>
</evidence>
<keyword evidence="2" id="KW-0539">Nucleus</keyword>
<organism evidence="5 6">
    <name type="scientific">Pisolithus tinctorius Marx 270</name>
    <dbReference type="NCBI Taxonomy" id="870435"/>
    <lineage>
        <taxon>Eukaryota</taxon>
        <taxon>Fungi</taxon>
        <taxon>Dikarya</taxon>
        <taxon>Basidiomycota</taxon>
        <taxon>Agaricomycotina</taxon>
        <taxon>Agaricomycetes</taxon>
        <taxon>Agaricomycetidae</taxon>
        <taxon>Boletales</taxon>
        <taxon>Sclerodermatineae</taxon>
        <taxon>Pisolithaceae</taxon>
        <taxon>Pisolithus</taxon>
    </lineage>
</organism>
<dbReference type="AlphaFoldDB" id="A0A0C3K1Q6"/>
<feature type="compositionally biased region" description="Basic and acidic residues" evidence="3">
    <location>
        <begin position="110"/>
        <end position="124"/>
    </location>
</feature>
<name>A0A0C3K1Q6_PISTI</name>